<dbReference type="Gene3D" id="3.60.15.10">
    <property type="entry name" value="Ribonuclease Z/Hydroxyacylglutathione hydrolase-like"/>
    <property type="match status" value="1"/>
</dbReference>
<feature type="domain" description="Metallo-beta-lactamase" evidence="1">
    <location>
        <begin position="17"/>
        <end position="223"/>
    </location>
</feature>
<dbReference type="InterPro" id="IPR001279">
    <property type="entry name" value="Metallo-B-lactamas"/>
</dbReference>
<evidence type="ECO:0000313" key="3">
    <source>
        <dbReference type="Proteomes" id="UP001183410"/>
    </source>
</evidence>
<evidence type="ECO:0000259" key="1">
    <source>
        <dbReference type="SMART" id="SM00849"/>
    </source>
</evidence>
<gene>
    <name evidence="2" type="ORF">RM844_09725</name>
</gene>
<dbReference type="Proteomes" id="UP001183410">
    <property type="component" value="Unassembled WGS sequence"/>
</dbReference>
<dbReference type="InterPro" id="IPR050855">
    <property type="entry name" value="NDM-1-like"/>
</dbReference>
<protein>
    <submittedName>
        <fullName evidence="2">MBL fold metallo-hydrolase</fullName>
    </submittedName>
</protein>
<keyword evidence="3" id="KW-1185">Reference proteome</keyword>
<organism evidence="2 3">
    <name type="scientific">Streptomyces chisholmiae</name>
    <dbReference type="NCBI Taxonomy" id="3075540"/>
    <lineage>
        <taxon>Bacteria</taxon>
        <taxon>Bacillati</taxon>
        <taxon>Actinomycetota</taxon>
        <taxon>Actinomycetes</taxon>
        <taxon>Kitasatosporales</taxon>
        <taxon>Streptomycetaceae</taxon>
        <taxon>Streptomyces</taxon>
    </lineage>
</organism>
<dbReference type="SUPFAM" id="SSF56281">
    <property type="entry name" value="Metallo-hydrolase/oxidoreductase"/>
    <property type="match status" value="1"/>
</dbReference>
<dbReference type="SMART" id="SM00849">
    <property type="entry name" value="Lactamase_B"/>
    <property type="match status" value="1"/>
</dbReference>
<dbReference type="CDD" id="cd16282">
    <property type="entry name" value="metallo-hydrolase-like_MBL-fold"/>
    <property type="match status" value="1"/>
</dbReference>
<proteinExistence type="predicted"/>
<dbReference type="PANTHER" id="PTHR42951">
    <property type="entry name" value="METALLO-BETA-LACTAMASE DOMAIN-CONTAINING"/>
    <property type="match status" value="1"/>
</dbReference>
<dbReference type="InterPro" id="IPR036866">
    <property type="entry name" value="RibonucZ/Hydroxyglut_hydro"/>
</dbReference>
<reference evidence="3" key="1">
    <citation type="submission" date="2023-07" db="EMBL/GenBank/DDBJ databases">
        <title>30 novel species of actinomycetes from the DSMZ collection.</title>
        <authorList>
            <person name="Nouioui I."/>
        </authorList>
    </citation>
    <scope>NUCLEOTIDE SEQUENCE [LARGE SCALE GENOMIC DNA]</scope>
    <source>
        <strain evidence="3">DSM 44915</strain>
    </source>
</reference>
<accession>A0ABU2JPB4</accession>
<evidence type="ECO:0000313" key="2">
    <source>
        <dbReference type="EMBL" id="MDT0266571.1"/>
    </source>
</evidence>
<sequence>MGRGLYAWLPERRGWGLANCGLLVGAGTALWIDTPYDPPLAAAFLDRSRALLPAGVGIDRVVVTHANGDHFWGAGVVPDAEVVCTREARRHLCFEPGPAELAALVAGSDPASPLGGYLRRHFGVFDWSSAGRVRPDTYFTGELELTVGGHPVRVSSLPPAHTAGDLLVHLPAQDVVFTGDVVFASTPERPGDHPVHWAGPLAGVIGACERALATGAGTFVPGHGPVLDRAGVRGHIGYLERVRDRAHALHAAGVPAGEAARRVIAERAHPELGLPERLLVTIGTEYRHLDGAEQPSLMSVMTELARLAEELATPPDGRRG</sequence>
<name>A0ABU2JPB4_9ACTN</name>
<comment type="caution">
    <text evidence="2">The sequence shown here is derived from an EMBL/GenBank/DDBJ whole genome shotgun (WGS) entry which is preliminary data.</text>
</comment>
<dbReference type="EMBL" id="JAVREO010000005">
    <property type="protein sequence ID" value="MDT0266571.1"/>
    <property type="molecule type" value="Genomic_DNA"/>
</dbReference>
<dbReference type="PANTHER" id="PTHR42951:SF4">
    <property type="entry name" value="ACYL-COENZYME A THIOESTERASE MBLAC2"/>
    <property type="match status" value="1"/>
</dbReference>
<dbReference type="Pfam" id="PF00753">
    <property type="entry name" value="Lactamase_B"/>
    <property type="match status" value="1"/>
</dbReference>